<evidence type="ECO:0000313" key="3">
    <source>
        <dbReference type="Proteomes" id="UP001316803"/>
    </source>
</evidence>
<dbReference type="EMBL" id="JAKLMC020000010">
    <property type="protein sequence ID" value="KAK5953763.1"/>
    <property type="molecule type" value="Genomic_DNA"/>
</dbReference>
<protein>
    <submittedName>
        <fullName evidence="2">Uncharacterized protein</fullName>
    </submittedName>
</protein>
<feature type="region of interest" description="Disordered" evidence="1">
    <location>
        <begin position="1"/>
        <end position="87"/>
    </location>
</feature>
<dbReference type="AlphaFoldDB" id="A0AAN8EEJ5"/>
<dbReference type="Proteomes" id="UP001316803">
    <property type="component" value="Unassembled WGS sequence"/>
</dbReference>
<keyword evidence="3" id="KW-1185">Reference proteome</keyword>
<evidence type="ECO:0000313" key="2">
    <source>
        <dbReference type="EMBL" id="KAK5953763.1"/>
    </source>
</evidence>
<organism evidence="2 3">
    <name type="scientific">Knufia fluminis</name>
    <dbReference type="NCBI Taxonomy" id="191047"/>
    <lineage>
        <taxon>Eukaryota</taxon>
        <taxon>Fungi</taxon>
        <taxon>Dikarya</taxon>
        <taxon>Ascomycota</taxon>
        <taxon>Pezizomycotina</taxon>
        <taxon>Eurotiomycetes</taxon>
        <taxon>Chaetothyriomycetidae</taxon>
        <taxon>Chaetothyriales</taxon>
        <taxon>Trichomeriaceae</taxon>
        <taxon>Knufia</taxon>
    </lineage>
</organism>
<comment type="caution">
    <text evidence="2">The sequence shown here is derived from an EMBL/GenBank/DDBJ whole genome shotgun (WGS) entry which is preliminary data.</text>
</comment>
<accession>A0AAN8EEJ5</accession>
<evidence type="ECO:0000256" key="1">
    <source>
        <dbReference type="SAM" id="MobiDB-lite"/>
    </source>
</evidence>
<reference evidence="2 3" key="1">
    <citation type="submission" date="2022-12" db="EMBL/GenBank/DDBJ databases">
        <title>Genomic features and morphological characterization of a novel Knufia sp. strain isolated from spacecraft assembly facility.</title>
        <authorList>
            <person name="Teixeira M."/>
            <person name="Chander A.M."/>
            <person name="Stajich J.E."/>
            <person name="Venkateswaran K."/>
        </authorList>
    </citation>
    <scope>NUCLEOTIDE SEQUENCE [LARGE SCALE GENOMIC DNA]</scope>
    <source>
        <strain evidence="2 3">FJI-L2-BK-P2</strain>
    </source>
</reference>
<feature type="compositionally biased region" description="Basic and acidic residues" evidence="1">
    <location>
        <begin position="35"/>
        <end position="52"/>
    </location>
</feature>
<gene>
    <name evidence="2" type="ORF">OHC33_005032</name>
</gene>
<feature type="compositionally biased region" description="Polar residues" evidence="1">
    <location>
        <begin position="1"/>
        <end position="11"/>
    </location>
</feature>
<feature type="compositionally biased region" description="Basic and acidic residues" evidence="1">
    <location>
        <begin position="114"/>
        <end position="149"/>
    </location>
</feature>
<feature type="compositionally biased region" description="Polar residues" evidence="1">
    <location>
        <begin position="53"/>
        <end position="66"/>
    </location>
</feature>
<name>A0AAN8EEJ5_9EURO</name>
<feature type="region of interest" description="Disordered" evidence="1">
    <location>
        <begin position="105"/>
        <end position="149"/>
    </location>
</feature>
<proteinExistence type="predicted"/>
<feature type="compositionally biased region" description="Basic and acidic residues" evidence="1">
    <location>
        <begin position="15"/>
        <end position="26"/>
    </location>
</feature>
<sequence length="167" mass="19401">MSQRKLTSMGFTTRTKKDTKPRDESTSRPVSAPRSTDETRGRTTHRQEDPKQPTRTPSRSANITRQSSRRPRREAQRSISPIRAVYHANQRNDLYRGGRIFTGRVRGHVSQGEWYERSPHLRDGRAHSVDRKPPKSPSLKDEGEEDKLVRRMVEARAKMKGRKERTL</sequence>